<sequence>MAFKVKQDLVPTSKHGVKCPYNMDAEYITVHNTANDASAQSEINYMKRNNNSVSYHYAVDDKEVIQGISCNRNAWHCGDGGSGSGNRKSIGVEICYSKSGGDKYYKAESLAIKLIAQLLKERGWGINRVKKHQDWSGKYCPHRILSEGRWNSFLNAIENELNNKTETITVEAPKTQVDSKIIHNKEIIQSPNYLQKGDRGEAVKELQRLLKSKGHDLEIDGHFGKITERELREFQANKGGRLVVDGLAGRETMDALRTKHNASPKPSKPTKSSQPSNGSAIVPYPGHLIKRGSRGKDVERVQRAVGVNPDGVFGKLTESAVKEYQHRHGLTVDGLVGKNTWNTMF</sequence>
<evidence type="ECO:0000256" key="9">
    <source>
        <dbReference type="ARBA" id="ARBA00032390"/>
    </source>
</evidence>
<evidence type="ECO:0000256" key="1">
    <source>
        <dbReference type="ARBA" id="ARBA00001561"/>
    </source>
</evidence>
<accession>A0A926NDN8</accession>
<dbReference type="SUPFAM" id="SSF47090">
    <property type="entry name" value="PGBD-like"/>
    <property type="match status" value="2"/>
</dbReference>
<dbReference type="Pfam" id="PF01510">
    <property type="entry name" value="Amidase_2"/>
    <property type="match status" value="1"/>
</dbReference>
<feature type="region of interest" description="Disordered" evidence="10">
    <location>
        <begin position="257"/>
        <end position="297"/>
    </location>
</feature>
<evidence type="ECO:0000256" key="3">
    <source>
        <dbReference type="ARBA" id="ARBA00011901"/>
    </source>
</evidence>
<dbReference type="GO" id="GO:0009254">
    <property type="term" value="P:peptidoglycan turnover"/>
    <property type="evidence" value="ECO:0007669"/>
    <property type="project" value="TreeGrafter"/>
</dbReference>
<feature type="domain" description="N-acetylmuramoyl-L-alanine amidase" evidence="11">
    <location>
        <begin position="15"/>
        <end position="157"/>
    </location>
</feature>
<name>A0A926NDN8_9BACI</name>
<dbReference type="InterPro" id="IPR002477">
    <property type="entry name" value="Peptidoglycan-bd-like"/>
</dbReference>
<dbReference type="Gene3D" id="1.10.101.10">
    <property type="entry name" value="PGBD-like superfamily/PGBD"/>
    <property type="match status" value="2"/>
</dbReference>
<gene>
    <name evidence="12" type="ORF">IC621_03255</name>
</gene>
<reference evidence="12" key="1">
    <citation type="submission" date="2020-09" db="EMBL/GenBank/DDBJ databases">
        <title>A novel bacterium of genus Bacillus, isolated from South China Sea.</title>
        <authorList>
            <person name="Huang H."/>
            <person name="Mo K."/>
            <person name="Hu Y."/>
        </authorList>
    </citation>
    <scope>NUCLEOTIDE SEQUENCE</scope>
    <source>
        <strain evidence="12">IB182487</strain>
    </source>
</reference>
<dbReference type="Gene3D" id="3.40.80.10">
    <property type="entry name" value="Peptidoglycan recognition protein-like"/>
    <property type="match status" value="1"/>
</dbReference>
<feature type="compositionally biased region" description="Low complexity" evidence="10">
    <location>
        <begin position="263"/>
        <end position="276"/>
    </location>
</feature>
<dbReference type="Proteomes" id="UP000626844">
    <property type="component" value="Unassembled WGS sequence"/>
</dbReference>
<dbReference type="InterPro" id="IPR036365">
    <property type="entry name" value="PGBD-like_sf"/>
</dbReference>
<keyword evidence="4" id="KW-0378">Hydrolase</keyword>
<organism evidence="12 13">
    <name type="scientific">Metabacillus arenae</name>
    <dbReference type="NCBI Taxonomy" id="2771434"/>
    <lineage>
        <taxon>Bacteria</taxon>
        <taxon>Bacillati</taxon>
        <taxon>Bacillota</taxon>
        <taxon>Bacilli</taxon>
        <taxon>Bacillales</taxon>
        <taxon>Bacillaceae</taxon>
        <taxon>Metabacillus</taxon>
    </lineage>
</organism>
<evidence type="ECO:0000256" key="5">
    <source>
        <dbReference type="ARBA" id="ARBA00022969"/>
    </source>
</evidence>
<dbReference type="EMBL" id="JACXAI010000002">
    <property type="protein sequence ID" value="MBD1379240.1"/>
    <property type="molecule type" value="Genomic_DNA"/>
</dbReference>
<dbReference type="PANTHER" id="PTHR30417">
    <property type="entry name" value="N-ACETYLMURAMOYL-L-ALANINE AMIDASE AMID"/>
    <property type="match status" value="1"/>
</dbReference>
<dbReference type="InterPro" id="IPR036505">
    <property type="entry name" value="Amidase/PGRP_sf"/>
</dbReference>
<dbReference type="InterPro" id="IPR051206">
    <property type="entry name" value="NAMLAA_amidase_2"/>
</dbReference>
<dbReference type="InterPro" id="IPR036366">
    <property type="entry name" value="PGBDSf"/>
</dbReference>
<evidence type="ECO:0000256" key="2">
    <source>
        <dbReference type="ARBA" id="ARBA00007553"/>
    </source>
</evidence>
<evidence type="ECO:0000256" key="10">
    <source>
        <dbReference type="SAM" id="MobiDB-lite"/>
    </source>
</evidence>
<keyword evidence="7" id="KW-0961">Cell wall biogenesis/degradation</keyword>
<evidence type="ECO:0000256" key="4">
    <source>
        <dbReference type="ARBA" id="ARBA00022801"/>
    </source>
</evidence>
<dbReference type="CDD" id="cd06583">
    <property type="entry name" value="PGRP"/>
    <property type="match status" value="1"/>
</dbReference>
<keyword evidence="13" id="KW-1185">Reference proteome</keyword>
<evidence type="ECO:0000313" key="13">
    <source>
        <dbReference type="Proteomes" id="UP000626844"/>
    </source>
</evidence>
<evidence type="ECO:0000256" key="8">
    <source>
        <dbReference type="ARBA" id="ARBA00030881"/>
    </source>
</evidence>
<evidence type="ECO:0000259" key="11">
    <source>
        <dbReference type="SMART" id="SM00644"/>
    </source>
</evidence>
<keyword evidence="6" id="KW-0178">Competence</keyword>
<dbReference type="AlphaFoldDB" id="A0A926NDN8"/>
<dbReference type="GO" id="GO:0030435">
    <property type="term" value="P:sporulation resulting in formation of a cellular spore"/>
    <property type="evidence" value="ECO:0007669"/>
    <property type="project" value="UniProtKB-KW"/>
</dbReference>
<dbReference type="GO" id="GO:0030420">
    <property type="term" value="P:establishment of competence for transformation"/>
    <property type="evidence" value="ECO:0007669"/>
    <property type="project" value="UniProtKB-KW"/>
</dbReference>
<comment type="catalytic activity">
    <reaction evidence="1">
        <text>Hydrolyzes the link between N-acetylmuramoyl residues and L-amino acid residues in certain cell-wall glycopeptides.</text>
        <dbReference type="EC" id="3.5.1.28"/>
    </reaction>
</comment>
<dbReference type="Pfam" id="PF01471">
    <property type="entry name" value="PG_binding_1"/>
    <property type="match status" value="2"/>
</dbReference>
<evidence type="ECO:0000256" key="7">
    <source>
        <dbReference type="ARBA" id="ARBA00023316"/>
    </source>
</evidence>
<dbReference type="GO" id="GO:0071555">
    <property type="term" value="P:cell wall organization"/>
    <property type="evidence" value="ECO:0007669"/>
    <property type="project" value="UniProtKB-KW"/>
</dbReference>
<dbReference type="SUPFAM" id="SSF55846">
    <property type="entry name" value="N-acetylmuramoyl-L-alanine amidase-like"/>
    <property type="match status" value="1"/>
</dbReference>
<dbReference type="SMART" id="SM00644">
    <property type="entry name" value="Ami_2"/>
    <property type="match status" value="1"/>
</dbReference>
<proteinExistence type="inferred from homology"/>
<comment type="caution">
    <text evidence="12">The sequence shown here is derived from an EMBL/GenBank/DDBJ whole genome shotgun (WGS) entry which is preliminary data.</text>
</comment>
<dbReference type="GO" id="GO:0008745">
    <property type="term" value="F:N-acetylmuramoyl-L-alanine amidase activity"/>
    <property type="evidence" value="ECO:0007669"/>
    <property type="project" value="UniProtKB-EC"/>
</dbReference>
<evidence type="ECO:0000313" key="12">
    <source>
        <dbReference type="EMBL" id="MBD1379240.1"/>
    </source>
</evidence>
<dbReference type="InterPro" id="IPR002502">
    <property type="entry name" value="Amidase_domain"/>
</dbReference>
<keyword evidence="5" id="KW-0749">Sporulation</keyword>
<dbReference type="EC" id="3.5.1.28" evidence="3"/>
<comment type="similarity">
    <text evidence="2">Belongs to the N-acetylmuramoyl-L-alanine amidase 2 family.</text>
</comment>
<dbReference type="PANTHER" id="PTHR30417:SF11">
    <property type="entry name" value="N-ACETYLMURAMOYL-L-ALANINE AMIDASE XLYA"/>
    <property type="match status" value="1"/>
</dbReference>
<protein>
    <recommendedName>
        <fullName evidence="3">N-acetylmuramoyl-L-alanine amidase</fullName>
        <ecNumber evidence="3">3.5.1.28</ecNumber>
    </recommendedName>
    <alternativeName>
        <fullName evidence="9">Autolysin</fullName>
    </alternativeName>
    <alternativeName>
        <fullName evidence="8">Cell wall hydrolase</fullName>
    </alternativeName>
</protein>
<dbReference type="RefSeq" id="WP_191155665.1">
    <property type="nucleotide sequence ID" value="NZ_JACXAI010000002.1"/>
</dbReference>
<dbReference type="GO" id="GO:0009253">
    <property type="term" value="P:peptidoglycan catabolic process"/>
    <property type="evidence" value="ECO:0007669"/>
    <property type="project" value="InterPro"/>
</dbReference>
<evidence type="ECO:0000256" key="6">
    <source>
        <dbReference type="ARBA" id="ARBA00023287"/>
    </source>
</evidence>